<feature type="transmembrane region" description="Helical" evidence="4">
    <location>
        <begin position="216"/>
        <end position="236"/>
    </location>
</feature>
<dbReference type="PANTHER" id="PTHR44227">
    <property type="match status" value="1"/>
</dbReference>
<keyword evidence="4" id="KW-1133">Transmembrane helix</keyword>
<evidence type="ECO:0000256" key="3">
    <source>
        <dbReference type="PROSITE-ProRule" id="PRU00339"/>
    </source>
</evidence>
<dbReference type="PANTHER" id="PTHR44227:SF3">
    <property type="entry name" value="PROTEIN O-MANNOSYL-TRANSFERASE TMTC4"/>
    <property type="match status" value="1"/>
</dbReference>
<feature type="transmembrane region" description="Helical" evidence="4">
    <location>
        <begin position="352"/>
        <end position="373"/>
    </location>
</feature>
<dbReference type="GO" id="GO:0016020">
    <property type="term" value="C:membrane"/>
    <property type="evidence" value="ECO:0007669"/>
    <property type="project" value="UniProtKB-SubCell"/>
</dbReference>
<evidence type="ECO:0000256" key="2">
    <source>
        <dbReference type="ARBA" id="ARBA00022803"/>
    </source>
</evidence>
<dbReference type="EMBL" id="PFCQ01000007">
    <property type="protein sequence ID" value="PIR68378.1"/>
    <property type="molecule type" value="Genomic_DNA"/>
</dbReference>
<proteinExistence type="predicted"/>
<dbReference type="InterPro" id="IPR019734">
    <property type="entry name" value="TPR_rpt"/>
</dbReference>
<evidence type="ECO:0000256" key="1">
    <source>
        <dbReference type="ARBA" id="ARBA00022737"/>
    </source>
</evidence>
<dbReference type="InterPro" id="IPR052346">
    <property type="entry name" value="O-mannosyl-transferase_TMTC"/>
</dbReference>
<feature type="transmembrane region" description="Helical" evidence="4">
    <location>
        <begin position="12"/>
        <end position="29"/>
    </location>
</feature>
<dbReference type="SUPFAM" id="SSF48452">
    <property type="entry name" value="TPR-like"/>
    <property type="match status" value="1"/>
</dbReference>
<keyword evidence="2 3" id="KW-0802">TPR repeat</keyword>
<dbReference type="Pfam" id="PF13414">
    <property type="entry name" value="TPR_11"/>
    <property type="match status" value="1"/>
</dbReference>
<dbReference type="Gene3D" id="1.25.40.10">
    <property type="entry name" value="Tetratricopeptide repeat domain"/>
    <property type="match status" value="1"/>
</dbReference>
<feature type="repeat" description="TPR" evidence="3">
    <location>
        <begin position="422"/>
        <end position="455"/>
    </location>
</feature>
<sequence>MQYLDFLKKNWIVFFIFFILIFIIYGQSLSGDFVFDDRNIIEHLPVLSDIKNIDQIALHPFWTTENGLYRPTTLLSYSFNIALLGTSAFSFHLLNLLLYVFICFLIYLIIKKLFQNELLAFITALLFLVLPIHTEVVANISGRGELLALFFSLLFFWELIKEKINFYLLFLWTLLALGSKEIAIAIFPIMFLILLIKEKNINIEILKKHFKNISASIIAICFYFFLRFFSLGINTFPEIKTSLIENPLLFTDTTSRIATAFKILWLYFEKTFWPIGLCSDYSYNQIPIIHNFVNLEVILGVIIFSFSIILLVYFLKKKPLISLGLGIFIFSFLIISNIIFPIGTIMGERLFFFPSLGLSLIFAFIFYQILIILKNKNTQIAWLVLLTIALIIYGAISLKRQSVWLSEENLFLSAAQCAPNSVLSRSNSGAIYLIKGDLDKAEEELKTAINIKPIYSKGLNNLGLLYHQQGKTEQARELYLEAIKQDFPYGGAFENLIMLYLNENKIDLAKHWLTYLYGDNEQLVDTIVESYLKEYKQ</sequence>
<feature type="transmembrane region" description="Helical" evidence="4">
    <location>
        <begin position="167"/>
        <end position="196"/>
    </location>
</feature>
<evidence type="ECO:0000313" key="6">
    <source>
        <dbReference type="Proteomes" id="UP000230094"/>
    </source>
</evidence>
<feature type="transmembrane region" description="Helical" evidence="4">
    <location>
        <begin position="81"/>
        <end position="110"/>
    </location>
</feature>
<keyword evidence="1" id="KW-0677">Repeat</keyword>
<feature type="repeat" description="TPR" evidence="3">
    <location>
        <begin position="456"/>
        <end position="489"/>
    </location>
</feature>
<evidence type="ECO:0000256" key="4">
    <source>
        <dbReference type="SAM" id="Phobius"/>
    </source>
</evidence>
<comment type="caution">
    <text evidence="5">The sequence shown here is derived from an EMBL/GenBank/DDBJ whole genome shotgun (WGS) entry which is preliminary data.</text>
</comment>
<feature type="transmembrane region" description="Helical" evidence="4">
    <location>
        <begin position="117"/>
        <end position="134"/>
    </location>
</feature>
<dbReference type="PROSITE" id="PS50005">
    <property type="entry name" value="TPR"/>
    <property type="match status" value="2"/>
</dbReference>
<keyword evidence="4" id="KW-0472">Membrane</keyword>
<feature type="transmembrane region" description="Helical" evidence="4">
    <location>
        <begin position="320"/>
        <end position="340"/>
    </location>
</feature>
<name>A0A2H0TBI9_9BACT</name>
<reference evidence="6" key="1">
    <citation type="submission" date="2017-09" db="EMBL/GenBank/DDBJ databases">
        <title>Depth-based differentiation of microbial function through sediment-hosted aquifers and enrichment of novel symbionts in the deep terrestrial subsurface.</title>
        <authorList>
            <person name="Probst A.J."/>
            <person name="Ladd B."/>
            <person name="Jarett J.K."/>
            <person name="Geller-Mcgrath D.E."/>
            <person name="Sieber C.M.K."/>
            <person name="Emerson J.B."/>
            <person name="Anantharaman K."/>
            <person name="Thomas B.C."/>
            <person name="Malmstrom R."/>
            <person name="Stieglmeier M."/>
            <person name="Klingl A."/>
            <person name="Woyke T."/>
            <person name="Ryan C.M."/>
            <person name="Banfield J.F."/>
        </authorList>
    </citation>
    <scope>NUCLEOTIDE SEQUENCE [LARGE SCALE GENOMIC DNA]</scope>
</reference>
<feature type="transmembrane region" description="Helical" evidence="4">
    <location>
        <begin position="380"/>
        <end position="398"/>
    </location>
</feature>
<dbReference type="AlphaFoldDB" id="A0A2H0TBI9"/>
<gene>
    <name evidence="5" type="ORF">COU49_01525</name>
</gene>
<organism evidence="5 6">
    <name type="scientific">Candidatus Nomurabacteria bacterium CG10_big_fil_rev_8_21_14_0_10_35_16</name>
    <dbReference type="NCBI Taxonomy" id="1974731"/>
    <lineage>
        <taxon>Bacteria</taxon>
        <taxon>Candidatus Nomuraibacteriota</taxon>
    </lineage>
</organism>
<feature type="transmembrane region" description="Helical" evidence="4">
    <location>
        <begin position="288"/>
        <end position="313"/>
    </location>
</feature>
<dbReference type="UniPathway" id="UPA00378"/>
<evidence type="ECO:0000313" key="5">
    <source>
        <dbReference type="EMBL" id="PIR68378.1"/>
    </source>
</evidence>
<keyword evidence="4" id="KW-0812">Transmembrane</keyword>
<dbReference type="GO" id="GO:0004169">
    <property type="term" value="F:dolichyl-phosphate-mannose-protein mannosyltransferase activity"/>
    <property type="evidence" value="ECO:0007669"/>
    <property type="project" value="UniProtKB-EC"/>
</dbReference>
<dbReference type="InterPro" id="IPR011990">
    <property type="entry name" value="TPR-like_helical_dom_sf"/>
</dbReference>
<dbReference type="SMART" id="SM00028">
    <property type="entry name" value="TPR"/>
    <property type="match status" value="2"/>
</dbReference>
<accession>A0A2H0TBI9</accession>
<protein>
    <submittedName>
        <fullName evidence="5">Uncharacterized protein</fullName>
    </submittedName>
</protein>
<dbReference type="Proteomes" id="UP000230094">
    <property type="component" value="Unassembled WGS sequence"/>
</dbReference>